<dbReference type="EMBL" id="AMZH03012167">
    <property type="protein sequence ID" value="RRT51548.1"/>
    <property type="molecule type" value="Genomic_DNA"/>
</dbReference>
<feature type="compositionally biased region" description="Polar residues" evidence="1">
    <location>
        <begin position="92"/>
        <end position="102"/>
    </location>
</feature>
<evidence type="ECO:0000313" key="3">
    <source>
        <dbReference type="Proteomes" id="UP000287651"/>
    </source>
</evidence>
<dbReference type="AlphaFoldDB" id="A0A426YIJ7"/>
<feature type="region of interest" description="Disordered" evidence="1">
    <location>
        <begin position="59"/>
        <end position="102"/>
    </location>
</feature>
<evidence type="ECO:0000313" key="2">
    <source>
        <dbReference type="EMBL" id="RRT51548.1"/>
    </source>
</evidence>
<feature type="compositionally biased region" description="Basic and acidic residues" evidence="1">
    <location>
        <begin position="8"/>
        <end position="20"/>
    </location>
</feature>
<sequence length="102" mass="11178">MCVPERQAMTRRDDERHSIEQDEAESQCVGGHLDEKKAAGRCYDCLLPRIPICVSEMGGKEPVSRVPYPPSPVLARTAPERSGGRRRVPSAAGNTPRSSTCQ</sequence>
<protein>
    <submittedName>
        <fullName evidence="2">Uncharacterized protein</fullName>
    </submittedName>
</protein>
<name>A0A426YIJ7_ENSVE</name>
<gene>
    <name evidence="2" type="ORF">B296_00039966</name>
</gene>
<dbReference type="Proteomes" id="UP000287651">
    <property type="component" value="Unassembled WGS sequence"/>
</dbReference>
<feature type="region of interest" description="Disordered" evidence="1">
    <location>
        <begin position="1"/>
        <end position="26"/>
    </location>
</feature>
<organism evidence="2 3">
    <name type="scientific">Ensete ventricosum</name>
    <name type="common">Abyssinian banana</name>
    <name type="synonym">Musa ensete</name>
    <dbReference type="NCBI Taxonomy" id="4639"/>
    <lineage>
        <taxon>Eukaryota</taxon>
        <taxon>Viridiplantae</taxon>
        <taxon>Streptophyta</taxon>
        <taxon>Embryophyta</taxon>
        <taxon>Tracheophyta</taxon>
        <taxon>Spermatophyta</taxon>
        <taxon>Magnoliopsida</taxon>
        <taxon>Liliopsida</taxon>
        <taxon>Zingiberales</taxon>
        <taxon>Musaceae</taxon>
        <taxon>Ensete</taxon>
    </lineage>
</organism>
<accession>A0A426YIJ7</accession>
<proteinExistence type="predicted"/>
<evidence type="ECO:0000256" key="1">
    <source>
        <dbReference type="SAM" id="MobiDB-lite"/>
    </source>
</evidence>
<comment type="caution">
    <text evidence="2">The sequence shown here is derived from an EMBL/GenBank/DDBJ whole genome shotgun (WGS) entry which is preliminary data.</text>
</comment>
<reference evidence="2 3" key="1">
    <citation type="journal article" date="2014" name="Agronomy (Basel)">
        <title>A Draft Genome Sequence for Ensete ventricosum, the Drought-Tolerant Tree Against Hunger.</title>
        <authorList>
            <person name="Harrison J."/>
            <person name="Moore K.A."/>
            <person name="Paszkiewicz K."/>
            <person name="Jones T."/>
            <person name="Grant M."/>
            <person name="Ambacheew D."/>
            <person name="Muzemil S."/>
            <person name="Studholme D.J."/>
        </authorList>
    </citation>
    <scope>NUCLEOTIDE SEQUENCE [LARGE SCALE GENOMIC DNA]</scope>
</reference>